<evidence type="ECO:0000256" key="1">
    <source>
        <dbReference type="PROSITE-ProRule" id="PRU10038"/>
    </source>
</evidence>
<dbReference type="InterPro" id="IPR029058">
    <property type="entry name" value="AB_hydrolase_fold"/>
</dbReference>
<name>A0ABR2N4J0_9ASPA</name>
<reference evidence="4 5" key="1">
    <citation type="journal article" date="2022" name="Nat. Plants">
        <title>Genomes of leafy and leafless Platanthera orchids illuminate the evolution of mycoheterotrophy.</title>
        <authorList>
            <person name="Li M.H."/>
            <person name="Liu K.W."/>
            <person name="Li Z."/>
            <person name="Lu H.C."/>
            <person name="Ye Q.L."/>
            <person name="Zhang D."/>
            <person name="Wang J.Y."/>
            <person name="Li Y.F."/>
            <person name="Zhong Z.M."/>
            <person name="Liu X."/>
            <person name="Yu X."/>
            <person name="Liu D.K."/>
            <person name="Tu X.D."/>
            <person name="Liu B."/>
            <person name="Hao Y."/>
            <person name="Liao X.Y."/>
            <person name="Jiang Y.T."/>
            <person name="Sun W.H."/>
            <person name="Chen J."/>
            <person name="Chen Y.Q."/>
            <person name="Ai Y."/>
            <person name="Zhai J.W."/>
            <person name="Wu S.S."/>
            <person name="Zhou Z."/>
            <person name="Hsiao Y.Y."/>
            <person name="Wu W.L."/>
            <person name="Chen Y.Y."/>
            <person name="Lin Y.F."/>
            <person name="Hsu J.L."/>
            <person name="Li C.Y."/>
            <person name="Wang Z.W."/>
            <person name="Zhao X."/>
            <person name="Zhong W.Y."/>
            <person name="Ma X.K."/>
            <person name="Ma L."/>
            <person name="Huang J."/>
            <person name="Chen G.Z."/>
            <person name="Huang M.Z."/>
            <person name="Huang L."/>
            <person name="Peng D.H."/>
            <person name="Luo Y.B."/>
            <person name="Zou S.Q."/>
            <person name="Chen S.P."/>
            <person name="Lan S."/>
            <person name="Tsai W.C."/>
            <person name="Van de Peer Y."/>
            <person name="Liu Z.J."/>
        </authorList>
    </citation>
    <scope>NUCLEOTIDE SEQUENCE [LARGE SCALE GENOMIC DNA]</scope>
    <source>
        <strain evidence="4">Lor288</strain>
    </source>
</reference>
<keyword evidence="5" id="KW-1185">Reference proteome</keyword>
<feature type="domain" description="Alpha/beta hydrolase fold-3" evidence="3">
    <location>
        <begin position="164"/>
        <end position="369"/>
    </location>
</feature>
<dbReference type="Gene3D" id="3.40.50.1820">
    <property type="entry name" value="alpha/beta hydrolase"/>
    <property type="match status" value="1"/>
</dbReference>
<dbReference type="EMBL" id="JBBWWR010000001">
    <property type="protein sequence ID" value="KAK8971046.1"/>
    <property type="molecule type" value="Genomic_DNA"/>
</dbReference>
<dbReference type="InterPro" id="IPR050466">
    <property type="entry name" value="Carboxylest/Gibb_receptor"/>
</dbReference>
<comment type="caution">
    <text evidence="4">The sequence shown here is derived from an EMBL/GenBank/DDBJ whole genome shotgun (WGS) entry which is preliminary data.</text>
</comment>
<feature type="active site" evidence="1">
    <location>
        <position position="247"/>
    </location>
</feature>
<sequence>MRGKPAREEGGEPGKDARQGNEEGNLGRSGKITVGSVRAAEERVTTIVQGRHKCKAVSLLAQRFHSFLISVFAPNLLPISEQQSSVMSSTNEEVDFEWPPFIRLYKNGRVERFPVSTILPPSPSDPTTGVASKDVVIDPATPVSARLYLPPTSSPPPPSKIPLLVYFHGSAFCVESAFSTTYHPYLNNLAARANVLIVSVEYRLAPEHPLPAAYEDCWTALRWAAAGSDPWIAEHADLNRLFLAGDSAGANIAHRMAVRAGTEGGLSLEGIALIHPYFSTGADEEGSFGERLWRMVCPGAEGGTADPRLYPAAEEEAVKGMAGRRVAVFLAEKDDLMEKGKAYYDVVKGSGWGGAAELVETAGEEHVFHLLKPESEAAGELMELLVSFLNATWT</sequence>
<proteinExistence type="predicted"/>
<evidence type="ECO:0000313" key="5">
    <source>
        <dbReference type="Proteomes" id="UP001412067"/>
    </source>
</evidence>
<organism evidence="4 5">
    <name type="scientific">Platanthera guangdongensis</name>
    <dbReference type="NCBI Taxonomy" id="2320717"/>
    <lineage>
        <taxon>Eukaryota</taxon>
        <taxon>Viridiplantae</taxon>
        <taxon>Streptophyta</taxon>
        <taxon>Embryophyta</taxon>
        <taxon>Tracheophyta</taxon>
        <taxon>Spermatophyta</taxon>
        <taxon>Magnoliopsida</taxon>
        <taxon>Liliopsida</taxon>
        <taxon>Asparagales</taxon>
        <taxon>Orchidaceae</taxon>
        <taxon>Orchidoideae</taxon>
        <taxon>Orchideae</taxon>
        <taxon>Orchidinae</taxon>
        <taxon>Platanthera</taxon>
    </lineage>
</organism>
<evidence type="ECO:0000256" key="2">
    <source>
        <dbReference type="SAM" id="MobiDB-lite"/>
    </source>
</evidence>
<protein>
    <submittedName>
        <fullName evidence="4">Carboxylesterase 12</fullName>
    </submittedName>
</protein>
<feature type="compositionally biased region" description="Basic and acidic residues" evidence="2">
    <location>
        <begin position="1"/>
        <end position="21"/>
    </location>
</feature>
<dbReference type="PANTHER" id="PTHR23024">
    <property type="entry name" value="ARYLACETAMIDE DEACETYLASE"/>
    <property type="match status" value="1"/>
</dbReference>
<dbReference type="PANTHER" id="PTHR23024:SF563">
    <property type="entry name" value="OS09G0435700 PROTEIN"/>
    <property type="match status" value="1"/>
</dbReference>
<dbReference type="SUPFAM" id="SSF53474">
    <property type="entry name" value="alpha/beta-Hydrolases"/>
    <property type="match status" value="1"/>
</dbReference>
<feature type="region of interest" description="Disordered" evidence="2">
    <location>
        <begin position="1"/>
        <end position="34"/>
    </location>
</feature>
<dbReference type="InterPro" id="IPR013094">
    <property type="entry name" value="AB_hydrolase_3"/>
</dbReference>
<evidence type="ECO:0000313" key="4">
    <source>
        <dbReference type="EMBL" id="KAK8971046.1"/>
    </source>
</evidence>
<accession>A0ABR2N4J0</accession>
<gene>
    <name evidence="4" type="primary">CXE12</name>
    <name evidence="4" type="ORF">KSP40_PGU010778</name>
</gene>
<dbReference type="InterPro" id="IPR033140">
    <property type="entry name" value="Lipase_GDXG_put_SER_AS"/>
</dbReference>
<dbReference type="Proteomes" id="UP001412067">
    <property type="component" value="Unassembled WGS sequence"/>
</dbReference>
<evidence type="ECO:0000259" key="3">
    <source>
        <dbReference type="Pfam" id="PF07859"/>
    </source>
</evidence>
<dbReference type="Pfam" id="PF07859">
    <property type="entry name" value="Abhydrolase_3"/>
    <property type="match status" value="1"/>
</dbReference>
<dbReference type="PROSITE" id="PS01174">
    <property type="entry name" value="LIPASE_GDXG_SER"/>
    <property type="match status" value="1"/>
</dbReference>